<dbReference type="InterPro" id="IPR012131">
    <property type="entry name" value="Hstdl_DH"/>
</dbReference>
<dbReference type="PANTHER" id="PTHR21256">
    <property type="entry name" value="HISTIDINOL DEHYDROGENASE HDH"/>
    <property type="match status" value="1"/>
</dbReference>
<dbReference type="InterPro" id="IPR001692">
    <property type="entry name" value="Histidinol_DH_CS"/>
</dbReference>
<organism evidence="8 9">
    <name type="scientific">Sneathiella sedimenti</name>
    <dbReference type="NCBI Taxonomy" id="2816034"/>
    <lineage>
        <taxon>Bacteria</taxon>
        <taxon>Pseudomonadati</taxon>
        <taxon>Pseudomonadota</taxon>
        <taxon>Alphaproteobacteria</taxon>
        <taxon>Sneathiellales</taxon>
        <taxon>Sneathiellaceae</taxon>
        <taxon>Sneathiella</taxon>
    </lineage>
</organism>
<keyword evidence="5" id="KW-0368">Histidine biosynthesis</keyword>
<feature type="binding site" evidence="5">
    <location>
        <position position="362"/>
    </location>
    <ligand>
        <name>Zn(2+)</name>
        <dbReference type="ChEBI" id="CHEBI:29105"/>
    </ligand>
</feature>
<feature type="binding site" evidence="5">
    <location>
        <position position="238"/>
    </location>
    <ligand>
        <name>substrate</name>
    </ligand>
</feature>
<dbReference type="PROSITE" id="PS00611">
    <property type="entry name" value="HISOL_DEHYDROGENASE"/>
    <property type="match status" value="1"/>
</dbReference>
<feature type="binding site" evidence="5">
    <location>
        <position position="260"/>
    </location>
    <ligand>
        <name>substrate</name>
    </ligand>
</feature>
<dbReference type="Gene3D" id="3.40.50.1980">
    <property type="entry name" value="Nitrogenase molybdenum iron protein domain"/>
    <property type="match status" value="2"/>
</dbReference>
<feature type="binding site" evidence="5">
    <location>
        <position position="421"/>
    </location>
    <ligand>
        <name>substrate</name>
    </ligand>
</feature>
<sequence length="430" mass="45689">MPLKLNSKSADFEKSFTALLNQKRDEDRNVDAVAADILADVRARGDAALLDYTRKFDRLDLEDASKLRVTDAEIKEAVASCDQTTLEALKTAAVRIEDYHRRQLPADQMYQDDAGVSLGYRWTAIENIGLYVPGGRATYPSSVLMNAIPAKVAGASRLVMVVPMPDGDINPMVLAAADLCGVDEIYRIGGAQAVAALAYGTETIAPVDKIVGPGNAYVASAKKQVFGTVGIDMIAGPSEILVVADNLNDPAWIAADLLSQAEHDPVAQSVLITDDEAFGAAVEAAIESHLASLGRAEIARASWQDYGAVITVKEMAEAPKLVDRIAPEHLELCVEDPEGLAAEIRHAGAIFLGRYSPEAIGDYIAGPNHVLPTSRTARFSSGLSTLDFVKRTSLMKLDAASLQKIGPAAIALAESEGLGAHALSVSIRLN</sequence>
<dbReference type="Pfam" id="PF00815">
    <property type="entry name" value="Histidinol_dh"/>
    <property type="match status" value="1"/>
</dbReference>
<keyword evidence="5" id="KW-0028">Amino-acid biosynthesis</keyword>
<dbReference type="RefSeq" id="WP_207045371.1">
    <property type="nucleotide sequence ID" value="NZ_JAFLNC010000003.1"/>
</dbReference>
<dbReference type="EC" id="1.1.1.23" evidence="5"/>
<dbReference type="CDD" id="cd06572">
    <property type="entry name" value="Histidinol_dh"/>
    <property type="match status" value="1"/>
</dbReference>
<accession>A0ABS3F683</accession>
<keyword evidence="2 5" id="KW-0479">Metal-binding</keyword>
<dbReference type="GO" id="GO:0004399">
    <property type="term" value="F:histidinol dehydrogenase activity"/>
    <property type="evidence" value="ECO:0007669"/>
    <property type="project" value="UniProtKB-EC"/>
</dbReference>
<keyword evidence="5" id="KW-0520">NAD</keyword>
<comment type="caution">
    <text evidence="8">The sequence shown here is derived from an EMBL/GenBank/DDBJ whole genome shotgun (WGS) entry which is preliminary data.</text>
</comment>
<evidence type="ECO:0000256" key="6">
    <source>
        <dbReference type="PIRNR" id="PIRNR000099"/>
    </source>
</evidence>
<feature type="binding site" evidence="5">
    <location>
        <position position="329"/>
    </location>
    <ligand>
        <name>substrate</name>
    </ligand>
</feature>
<protein>
    <recommendedName>
        <fullName evidence="5">Histidinol dehydrogenase</fullName>
        <shortName evidence="5">HDH</shortName>
        <ecNumber evidence="5">1.1.1.23</ecNumber>
    </recommendedName>
</protein>
<keyword evidence="4 5" id="KW-0560">Oxidoreductase</keyword>
<dbReference type="PIRSF" id="PIRSF000099">
    <property type="entry name" value="Histidinol_dh"/>
    <property type="match status" value="1"/>
</dbReference>
<feature type="binding site" evidence="5">
    <location>
        <position position="131"/>
    </location>
    <ligand>
        <name>NAD(+)</name>
        <dbReference type="ChEBI" id="CHEBI:57540"/>
    </ligand>
</feature>
<feature type="binding site" evidence="5">
    <location>
        <position position="416"/>
    </location>
    <ligand>
        <name>substrate</name>
    </ligand>
</feature>
<dbReference type="SUPFAM" id="SSF53720">
    <property type="entry name" value="ALDH-like"/>
    <property type="match status" value="1"/>
</dbReference>
<evidence type="ECO:0000256" key="4">
    <source>
        <dbReference type="ARBA" id="ARBA00023002"/>
    </source>
</evidence>
<feature type="binding site" evidence="5">
    <location>
        <position position="421"/>
    </location>
    <ligand>
        <name>Zn(2+)</name>
        <dbReference type="ChEBI" id="CHEBI:29105"/>
    </ligand>
</feature>
<evidence type="ECO:0000256" key="5">
    <source>
        <dbReference type="HAMAP-Rule" id="MF_01024"/>
    </source>
</evidence>
<comment type="pathway">
    <text evidence="5">Amino-acid biosynthesis; L-histidine biosynthesis; L-histidine from 5-phospho-alpha-D-ribose 1-diphosphate: step 9/9.</text>
</comment>
<dbReference type="Proteomes" id="UP000664761">
    <property type="component" value="Unassembled WGS sequence"/>
</dbReference>
<evidence type="ECO:0000313" key="9">
    <source>
        <dbReference type="Proteomes" id="UP000664761"/>
    </source>
</evidence>
<comment type="cofactor">
    <cofactor evidence="5">
        <name>Zn(2+)</name>
        <dbReference type="ChEBI" id="CHEBI:29105"/>
    </cofactor>
    <text evidence="5">Binds 1 zinc ion per subunit.</text>
</comment>
<feature type="binding site" evidence="5">
    <location>
        <position position="263"/>
    </location>
    <ligand>
        <name>substrate</name>
    </ligand>
</feature>
<dbReference type="Gene3D" id="1.20.5.1300">
    <property type="match status" value="1"/>
</dbReference>
<feature type="binding site" evidence="5">
    <location>
        <position position="215"/>
    </location>
    <ligand>
        <name>NAD(+)</name>
        <dbReference type="ChEBI" id="CHEBI:57540"/>
    </ligand>
</feature>
<feature type="binding site" evidence="5">
    <location>
        <position position="362"/>
    </location>
    <ligand>
        <name>substrate</name>
    </ligand>
</feature>
<dbReference type="InterPro" id="IPR022695">
    <property type="entry name" value="Histidinol_DH_monofunct"/>
</dbReference>
<dbReference type="PANTHER" id="PTHR21256:SF2">
    <property type="entry name" value="HISTIDINE BIOSYNTHESIS TRIFUNCTIONAL PROTEIN"/>
    <property type="match status" value="1"/>
</dbReference>
<comment type="catalytic activity">
    <reaction evidence="5">
        <text>L-histidinol + 2 NAD(+) + H2O = L-histidine + 2 NADH + 3 H(+)</text>
        <dbReference type="Rhea" id="RHEA:20641"/>
        <dbReference type="ChEBI" id="CHEBI:15377"/>
        <dbReference type="ChEBI" id="CHEBI:15378"/>
        <dbReference type="ChEBI" id="CHEBI:57540"/>
        <dbReference type="ChEBI" id="CHEBI:57595"/>
        <dbReference type="ChEBI" id="CHEBI:57699"/>
        <dbReference type="ChEBI" id="CHEBI:57945"/>
        <dbReference type="EC" id="1.1.1.23"/>
    </reaction>
</comment>
<evidence type="ECO:0000313" key="8">
    <source>
        <dbReference type="EMBL" id="MBO0334038.1"/>
    </source>
</evidence>
<evidence type="ECO:0000256" key="7">
    <source>
        <dbReference type="RuleBase" id="RU004175"/>
    </source>
</evidence>
<feature type="binding site" evidence="5">
    <location>
        <position position="260"/>
    </location>
    <ligand>
        <name>Zn(2+)</name>
        <dbReference type="ChEBI" id="CHEBI:29105"/>
    </ligand>
</feature>
<evidence type="ECO:0000256" key="3">
    <source>
        <dbReference type="ARBA" id="ARBA00022833"/>
    </source>
</evidence>
<comment type="similarity">
    <text evidence="1 5 6 7">Belongs to the histidinol dehydrogenase family.</text>
</comment>
<dbReference type="NCBIfam" id="TIGR00069">
    <property type="entry name" value="hisD"/>
    <property type="match status" value="1"/>
</dbReference>
<dbReference type="EMBL" id="JAFLNC010000003">
    <property type="protein sequence ID" value="MBO0334038.1"/>
    <property type="molecule type" value="Genomic_DNA"/>
</dbReference>
<keyword evidence="3 5" id="KW-0862">Zinc</keyword>
<gene>
    <name evidence="5 8" type="primary">hisD</name>
    <name evidence="8" type="ORF">J0X12_10450</name>
</gene>
<evidence type="ECO:0000256" key="2">
    <source>
        <dbReference type="ARBA" id="ARBA00022723"/>
    </source>
</evidence>
<keyword evidence="9" id="KW-1185">Reference proteome</keyword>
<reference evidence="8 9" key="1">
    <citation type="submission" date="2021-03" db="EMBL/GenBank/DDBJ databases">
        <title>Sneathiella sp. CAU 1612 isolated from Kang Won-do.</title>
        <authorList>
            <person name="Kim W."/>
        </authorList>
    </citation>
    <scope>NUCLEOTIDE SEQUENCE [LARGE SCALE GENOMIC DNA]</scope>
    <source>
        <strain evidence="8 9">CAU 1612</strain>
    </source>
</reference>
<feature type="active site" description="Proton acceptor" evidence="5">
    <location>
        <position position="328"/>
    </location>
</feature>
<feature type="active site" description="Proton acceptor" evidence="5">
    <location>
        <position position="329"/>
    </location>
</feature>
<feature type="binding site" evidence="5">
    <location>
        <position position="263"/>
    </location>
    <ligand>
        <name>Zn(2+)</name>
        <dbReference type="ChEBI" id="CHEBI:29105"/>
    </ligand>
</feature>
<name>A0ABS3F683_9PROT</name>
<evidence type="ECO:0000256" key="1">
    <source>
        <dbReference type="ARBA" id="ARBA00010178"/>
    </source>
</evidence>
<proteinExistence type="inferred from homology"/>
<comment type="function">
    <text evidence="5">Catalyzes the sequential NAD-dependent oxidations of L-histidinol to L-histidinaldehyde and then to L-histidine.</text>
</comment>
<dbReference type="PRINTS" id="PR00083">
    <property type="entry name" value="HOLDHDRGNASE"/>
</dbReference>
<feature type="binding site" evidence="5">
    <location>
        <position position="192"/>
    </location>
    <ligand>
        <name>NAD(+)</name>
        <dbReference type="ChEBI" id="CHEBI:57540"/>
    </ligand>
</feature>
<dbReference type="HAMAP" id="MF_01024">
    <property type="entry name" value="HisD"/>
    <property type="match status" value="1"/>
</dbReference>
<dbReference type="InterPro" id="IPR016161">
    <property type="entry name" value="Ald_DH/histidinol_DH"/>
</dbReference>